<keyword evidence="1" id="KW-1133">Transmembrane helix</keyword>
<keyword evidence="1" id="KW-0812">Transmembrane</keyword>
<dbReference type="RefSeq" id="WP_220641167.1">
    <property type="nucleotide sequence ID" value="NZ_CP080429.1"/>
</dbReference>
<sequence>MESFKFFALIVTVLFTGLSAGLCFTWTNTVTKGIGALPDVVYLQSFQQMNRAILNPTFFLVFFAPFFIGILNAFLYKGHPKIILFLLLTATLLYFFGVVVVTLFGNVPLNEMLDKTDVLQATTEELYTLRQQFEVRWNQLHLIRTTTSLLSFLLLVISLYLSGKHTL</sequence>
<protein>
    <submittedName>
        <fullName evidence="2">DUF1772 domain-containing protein</fullName>
    </submittedName>
</protein>
<organism evidence="2 3">
    <name type="scientific">Flavobacterium litorale</name>
    <dbReference type="NCBI Taxonomy" id="2856519"/>
    <lineage>
        <taxon>Bacteria</taxon>
        <taxon>Pseudomonadati</taxon>
        <taxon>Bacteroidota</taxon>
        <taxon>Flavobacteriia</taxon>
        <taxon>Flavobacteriales</taxon>
        <taxon>Flavobacteriaceae</taxon>
        <taxon>Flavobacterium</taxon>
    </lineage>
</organism>
<evidence type="ECO:0000313" key="2">
    <source>
        <dbReference type="EMBL" id="QYJ68828.1"/>
    </source>
</evidence>
<feature type="transmembrane region" description="Helical" evidence="1">
    <location>
        <begin position="82"/>
        <end position="104"/>
    </location>
</feature>
<dbReference type="Proteomes" id="UP000825381">
    <property type="component" value="Chromosome"/>
</dbReference>
<evidence type="ECO:0000256" key="1">
    <source>
        <dbReference type="SAM" id="Phobius"/>
    </source>
</evidence>
<dbReference type="EMBL" id="CP080429">
    <property type="protein sequence ID" value="QYJ68828.1"/>
    <property type="molecule type" value="Genomic_DNA"/>
</dbReference>
<keyword evidence="3" id="KW-1185">Reference proteome</keyword>
<evidence type="ECO:0000313" key="3">
    <source>
        <dbReference type="Proteomes" id="UP000825381"/>
    </source>
</evidence>
<gene>
    <name evidence="2" type="ORF">K1I41_02810</name>
</gene>
<name>A0ABX8V9L7_9FLAO</name>
<feature type="transmembrane region" description="Helical" evidence="1">
    <location>
        <begin position="142"/>
        <end position="161"/>
    </location>
</feature>
<keyword evidence="1" id="KW-0472">Membrane</keyword>
<proteinExistence type="predicted"/>
<dbReference type="Pfam" id="PF08592">
    <property type="entry name" value="Anthrone_oxy"/>
    <property type="match status" value="1"/>
</dbReference>
<feature type="transmembrane region" description="Helical" evidence="1">
    <location>
        <begin position="53"/>
        <end position="75"/>
    </location>
</feature>
<accession>A0ABX8V9L7</accession>
<dbReference type="InterPro" id="IPR013901">
    <property type="entry name" value="Anthrone_oxy"/>
</dbReference>
<reference evidence="2 3" key="1">
    <citation type="submission" date="2021-07" db="EMBL/GenBank/DDBJ databases">
        <title>Flavobacterium WSW3-B6 sp.nov, isolated from seaweed.</title>
        <authorList>
            <person name="Muhammad N."/>
            <person name="Ho H."/>
            <person name="Lee Y.-J."/>
            <person name="Nguyen T."/>
            <person name="Ho J."/>
            <person name="Kim S.-G."/>
        </authorList>
    </citation>
    <scope>NUCLEOTIDE SEQUENCE [LARGE SCALE GENOMIC DNA]</scope>
    <source>
        <strain evidence="2 3">WSW3-B6</strain>
    </source>
</reference>